<proteinExistence type="predicted"/>
<dbReference type="Proteomes" id="UP000186218">
    <property type="component" value="Unassembled WGS sequence"/>
</dbReference>
<evidence type="ECO:0000313" key="3">
    <source>
        <dbReference type="Proteomes" id="UP000186218"/>
    </source>
</evidence>
<reference evidence="2 3" key="1">
    <citation type="submission" date="2017-01" db="EMBL/GenBank/DDBJ databases">
        <authorList>
            <person name="Mah S.A."/>
            <person name="Swanson W.J."/>
            <person name="Moy G.W."/>
            <person name="Vacquier V.D."/>
        </authorList>
    </citation>
    <scope>NUCLEOTIDE SEQUENCE [LARGE SCALE GENOMIC DNA]</scope>
    <source>
        <strain evidence="2 3">CPCC 203464</strain>
    </source>
</reference>
<accession>A0A1N7HB89</accession>
<feature type="region of interest" description="Disordered" evidence="1">
    <location>
        <begin position="423"/>
        <end position="449"/>
    </location>
</feature>
<sequence>MSLWSQWFQGSDGDVCLDEEFVWLIRGYEPTSGGSPPIEARPRRARLADLDQILKRDYGPLGGWLHIGVRGIEPLYTSAHGAASSCPDCVKYSADARSEFARLYAELAAHARESTESAKPTDSTVAVDSEHEPQHVELPAERPDSVLLALDQLGGIATYEEMRRRVGDLARPRAKHFGLVWRRFGDVHVAIGGTETSSKFQWSREFTELERRVVAVGRNPTVPRIRRAIEGSALKRFDFSRLAAVWEVLSEQISATPEEVAVDGQTDASRVPSASSPTAPDYPPCLQAARPASPTLMSGKESGSNEAIDESAEAGLHDEDGGPSASSSVANRRLRSTFGKNRITLPALGPVPSTSQGPSVVGQRSEFTRDSRLRVIIECEGHFVAGLYDETTGALQITTDGLARSTPYATPTAAAQVVFSRFSQPDSRRMDGSELWTKTNGEPIPRPRR</sequence>
<protein>
    <recommendedName>
        <fullName evidence="4">RAMA domain-containing protein</fullName>
    </recommendedName>
</protein>
<evidence type="ECO:0008006" key="4">
    <source>
        <dbReference type="Google" id="ProtNLM"/>
    </source>
</evidence>
<evidence type="ECO:0000313" key="2">
    <source>
        <dbReference type="EMBL" id="SIS21970.1"/>
    </source>
</evidence>
<feature type="compositionally biased region" description="Polar residues" evidence="1">
    <location>
        <begin position="266"/>
        <end position="278"/>
    </location>
</feature>
<name>A0A1N7HB89_9NOCA</name>
<feature type="region of interest" description="Disordered" evidence="1">
    <location>
        <begin position="258"/>
        <end position="329"/>
    </location>
</feature>
<keyword evidence="3" id="KW-1185">Reference proteome</keyword>
<feature type="compositionally biased region" description="Polar residues" evidence="1">
    <location>
        <begin position="117"/>
        <end position="126"/>
    </location>
</feature>
<evidence type="ECO:0000256" key="1">
    <source>
        <dbReference type="SAM" id="MobiDB-lite"/>
    </source>
</evidence>
<feature type="region of interest" description="Disordered" evidence="1">
    <location>
        <begin position="343"/>
        <end position="365"/>
    </location>
</feature>
<organism evidence="2 3">
    <name type="scientific">Williamsia sterculiae</name>
    <dbReference type="NCBI Taxonomy" id="1344003"/>
    <lineage>
        <taxon>Bacteria</taxon>
        <taxon>Bacillati</taxon>
        <taxon>Actinomycetota</taxon>
        <taxon>Actinomycetes</taxon>
        <taxon>Mycobacteriales</taxon>
        <taxon>Nocardiaceae</taxon>
        <taxon>Williamsia</taxon>
    </lineage>
</organism>
<dbReference type="STRING" id="1344003.SAMN05445060_3847"/>
<dbReference type="AlphaFoldDB" id="A0A1N7HB89"/>
<feature type="compositionally biased region" description="Basic and acidic residues" evidence="1">
    <location>
        <begin position="128"/>
        <end position="137"/>
    </location>
</feature>
<gene>
    <name evidence="2" type="ORF">SAMN05445060_3847</name>
</gene>
<feature type="region of interest" description="Disordered" evidence="1">
    <location>
        <begin position="112"/>
        <end position="137"/>
    </location>
</feature>
<dbReference type="EMBL" id="FTNT01000014">
    <property type="protein sequence ID" value="SIS21970.1"/>
    <property type="molecule type" value="Genomic_DNA"/>
</dbReference>